<dbReference type="Proteomes" id="UP001516400">
    <property type="component" value="Unassembled WGS sequence"/>
</dbReference>
<accession>A0ABD2NK10</accession>
<sequence length="395" mass="45585">MLRYSICRCVNLSMSKPKKRNRNIQSLSPDHFKFSNLLPSGKKADEESSTYREDVFGELVVKKYSPPYYESNDFAEDQNSRHFCKSKWKSKSSTGTASFDDIETESITSGLSEIQLIRSLSSSPSWSEDNDTEASRRVQDELDHMDRVLRGIDPIPLHYDMDEYKQWMETFPDLSLFGKKEYGPYKIWKTEVGGNSVNIGCRKDEISLRRYGSSRTNLRKYKEEIKKAVIHNIYENISIRLSNGSQYSTSGNKLKNLNPVDDINKTQLYLSDCLKNSPFTRVIRDRYKKNCFVSRNNSHEEIEESPRFESLPLMLEDRNRNLEPVFSKYKNGSTLSTRNSRRSIVLPPIESDRINSANQFRSISATPIYSSLLSAKGMKLESKLLSGKSRNIPQF</sequence>
<name>A0ABD2NK10_9CUCU</name>
<proteinExistence type="predicted"/>
<protein>
    <submittedName>
        <fullName evidence="1">Uncharacterized protein</fullName>
    </submittedName>
</protein>
<organism evidence="1 2">
    <name type="scientific">Cryptolaemus montrouzieri</name>
    <dbReference type="NCBI Taxonomy" id="559131"/>
    <lineage>
        <taxon>Eukaryota</taxon>
        <taxon>Metazoa</taxon>
        <taxon>Ecdysozoa</taxon>
        <taxon>Arthropoda</taxon>
        <taxon>Hexapoda</taxon>
        <taxon>Insecta</taxon>
        <taxon>Pterygota</taxon>
        <taxon>Neoptera</taxon>
        <taxon>Endopterygota</taxon>
        <taxon>Coleoptera</taxon>
        <taxon>Polyphaga</taxon>
        <taxon>Cucujiformia</taxon>
        <taxon>Coccinelloidea</taxon>
        <taxon>Coccinellidae</taxon>
        <taxon>Scymninae</taxon>
        <taxon>Scymnini</taxon>
        <taxon>Cryptolaemus</taxon>
    </lineage>
</organism>
<comment type="caution">
    <text evidence="1">The sequence shown here is derived from an EMBL/GenBank/DDBJ whole genome shotgun (WGS) entry which is preliminary data.</text>
</comment>
<gene>
    <name evidence="1" type="ORF">HHI36_016284</name>
</gene>
<dbReference type="AlphaFoldDB" id="A0ABD2NK10"/>
<keyword evidence="2" id="KW-1185">Reference proteome</keyword>
<reference evidence="1 2" key="1">
    <citation type="journal article" date="2021" name="BMC Biol.">
        <title>Horizontally acquired antibacterial genes associated with adaptive radiation of ladybird beetles.</title>
        <authorList>
            <person name="Li H.S."/>
            <person name="Tang X.F."/>
            <person name="Huang Y.H."/>
            <person name="Xu Z.Y."/>
            <person name="Chen M.L."/>
            <person name="Du X.Y."/>
            <person name="Qiu B.Y."/>
            <person name="Chen P.T."/>
            <person name="Zhang W."/>
            <person name="Slipinski A."/>
            <person name="Escalona H.E."/>
            <person name="Waterhouse R.M."/>
            <person name="Zwick A."/>
            <person name="Pang H."/>
        </authorList>
    </citation>
    <scope>NUCLEOTIDE SEQUENCE [LARGE SCALE GENOMIC DNA]</scope>
    <source>
        <strain evidence="1">SYSU2018</strain>
    </source>
</reference>
<dbReference type="EMBL" id="JABFTP020000124">
    <property type="protein sequence ID" value="KAL3278757.1"/>
    <property type="molecule type" value="Genomic_DNA"/>
</dbReference>
<evidence type="ECO:0000313" key="2">
    <source>
        <dbReference type="Proteomes" id="UP001516400"/>
    </source>
</evidence>
<evidence type="ECO:0000313" key="1">
    <source>
        <dbReference type="EMBL" id="KAL3278757.1"/>
    </source>
</evidence>